<evidence type="ECO:0000256" key="15">
    <source>
        <dbReference type="ARBA" id="ARBA00023136"/>
    </source>
</evidence>
<dbReference type="PANTHER" id="PTHR11537">
    <property type="entry name" value="VOLTAGE-GATED POTASSIUM CHANNEL"/>
    <property type="match status" value="1"/>
</dbReference>
<dbReference type="RefSeq" id="XP_017295913.1">
    <property type="nucleotide sequence ID" value="XM_017440424.3"/>
</dbReference>
<dbReference type="GO" id="GO:0001508">
    <property type="term" value="P:action potential"/>
    <property type="evidence" value="ECO:0007669"/>
    <property type="project" value="TreeGrafter"/>
</dbReference>
<feature type="compositionally biased region" description="Polar residues" evidence="20">
    <location>
        <begin position="499"/>
        <end position="517"/>
    </location>
</feature>
<sequence>MTDRVSLSTPKVNPRPAVPPVLPPEPINIIRTKARSRRVRLNVGGLTHEVLWRTLDRLPRTRLGRLRDCNTHESLLEICDDYSLTENEYFFDRHPVAFSSILNFYRTGKLHMMEEMCALSFGQELDYWGIDEIYLESCCQARYHQKKEQMNEELRREAETLRDKEGEEEDQGCCPDKRQKLWDLLEKPSSSVAAKILAMISILFIIISTISLSLNTLPELQVVDEFGQFNDNPALAHVEAVCIAWFTMEYLLRLLSAPNKWDFIKAPLNIIDLLAILPYYVTLCLTESNKSVMQFQNVRRVVQIFRIMRILRILKLARHSTGLQSLGFTLRRSYNELGLLILFLAMGIMIFSSLVFFAEKDEDATKFTSIPASFWWATITMTTVGYGDIYPQTLLGKIVGGLCCIAGVLVIALPIPIIVNNFSEFYREQKRQEKAIKRREALERAKRSGSIVSINVKDAFTRSMELTDVLVEKREENKFPIDNHLSPSRWSYHKHYSNTEVGSPVRSQKYQEVTQHGSPERVKSLSNKSSPQHLSAKQPENPDNKTDGIQEKQNKPTEEQRKIKSLASIQVPQTNVSNPGNVSNVVDNSSLEIAERSSLLPTIEGVHTSIRQHIPPPLDLSQISTMDQGLDNIRPMFIIKEGLHEVVSSPQKSATGDKYLVTHRIESLGVACDNTCTSVQGFSSPQTTRALRVDFIEAQDDILMAVMTPVATPSSTDSPKFDQVFYEDTVSRFSKSHSSLTQEVKTLPTTSQLPSLGQQSASSSNSQGRGEGSAARSLEGEVHFTSLSHHRRNHTERSAVGSSSGSSPLSSKTSPLNCTQDVVPVGEEDDGRPGQGGEKTENHIDLDGSLTPHSETSM</sequence>
<evidence type="ECO:0000256" key="17">
    <source>
        <dbReference type="ARBA" id="ARBA00023303"/>
    </source>
</evidence>
<feature type="compositionally biased region" description="Polar residues" evidence="20">
    <location>
        <begin position="524"/>
        <end position="535"/>
    </location>
</feature>
<organism evidence="23 24">
    <name type="scientific">Kryptolebias marmoratus</name>
    <name type="common">Mangrove killifish</name>
    <name type="synonym">Rivulus marmoratus</name>
    <dbReference type="NCBI Taxonomy" id="37003"/>
    <lineage>
        <taxon>Eukaryota</taxon>
        <taxon>Metazoa</taxon>
        <taxon>Chordata</taxon>
        <taxon>Craniata</taxon>
        <taxon>Vertebrata</taxon>
        <taxon>Euteleostomi</taxon>
        <taxon>Actinopterygii</taxon>
        <taxon>Neopterygii</taxon>
        <taxon>Teleostei</taxon>
        <taxon>Neoteleostei</taxon>
        <taxon>Acanthomorphata</taxon>
        <taxon>Ovalentaria</taxon>
        <taxon>Atherinomorphae</taxon>
        <taxon>Cyprinodontiformes</taxon>
        <taxon>Rivulidae</taxon>
        <taxon>Kryptolebias</taxon>
    </lineage>
</organism>
<dbReference type="InterPro" id="IPR000210">
    <property type="entry name" value="BTB/POZ_dom"/>
</dbReference>
<dbReference type="GO" id="GO:0005251">
    <property type="term" value="F:delayed rectifier potassium channel activity"/>
    <property type="evidence" value="ECO:0007669"/>
    <property type="project" value="TreeGrafter"/>
</dbReference>
<dbReference type="FunFam" id="1.20.120.350:FF:000018">
    <property type="entry name" value="Potassium voltage-gated channel subfamily B member"/>
    <property type="match status" value="1"/>
</dbReference>
<dbReference type="RefSeq" id="XP_017295914.1">
    <property type="nucleotide sequence ID" value="XM_017440425.3"/>
</dbReference>
<dbReference type="STRING" id="37003.ENSKMAP00000011987"/>
<dbReference type="SUPFAM" id="SSF54695">
    <property type="entry name" value="POZ domain"/>
    <property type="match status" value="1"/>
</dbReference>
<evidence type="ECO:0000256" key="11">
    <source>
        <dbReference type="ARBA" id="ARBA00022882"/>
    </source>
</evidence>
<evidence type="ECO:0000256" key="21">
    <source>
        <dbReference type="SAM" id="Phobius"/>
    </source>
</evidence>
<keyword evidence="14" id="KW-0406">Ion transport</keyword>
<dbReference type="PANTHER" id="PTHR11537:SF280">
    <property type="entry name" value="POTASSIUM VOLTAGE-GATED CHANNEL SUBFAMILY B MEMBER 2"/>
    <property type="match status" value="1"/>
</dbReference>
<evidence type="ECO:0000256" key="9">
    <source>
        <dbReference type="ARBA" id="ARBA00022692"/>
    </source>
</evidence>
<comment type="catalytic activity">
    <reaction evidence="18">
        <text>K(+)(in) = K(+)(out)</text>
        <dbReference type="Rhea" id="RHEA:29463"/>
        <dbReference type="ChEBI" id="CHEBI:29103"/>
    </reaction>
</comment>
<evidence type="ECO:0000256" key="3">
    <source>
        <dbReference type="ARBA" id="ARBA00004279"/>
    </source>
</evidence>
<evidence type="ECO:0000256" key="10">
    <source>
        <dbReference type="ARBA" id="ARBA00022826"/>
    </source>
</evidence>
<reference evidence="23" key="2">
    <citation type="submission" date="2025-09" db="UniProtKB">
        <authorList>
            <consortium name="Ensembl"/>
        </authorList>
    </citation>
    <scope>IDENTIFICATION</scope>
</reference>
<comment type="subcellular location">
    <subcellularLocation>
        <location evidence="2">Cell membrane</location>
    </subcellularLocation>
    <subcellularLocation>
        <location evidence="3">Cell projection</location>
        <location evidence="3">Dendrite</location>
    </subcellularLocation>
    <subcellularLocation>
        <location evidence="1">Membrane</location>
        <topology evidence="1">Multi-pass membrane protein</topology>
    </subcellularLocation>
    <subcellularLocation>
        <location evidence="4">Perikaryon</location>
    </subcellularLocation>
</comment>
<dbReference type="FunFam" id="3.30.710.10:FF:000010">
    <property type="entry name" value="Potassium voltage-gated channel subfamily B member"/>
    <property type="match status" value="1"/>
</dbReference>
<dbReference type="Gene3D" id="1.10.287.70">
    <property type="match status" value="1"/>
</dbReference>
<keyword evidence="13 21" id="KW-1133">Transmembrane helix</keyword>
<keyword evidence="8" id="KW-0597">Phosphoprotein</keyword>
<feature type="region of interest" description="Disordered" evidence="20">
    <location>
        <begin position="737"/>
        <end position="858"/>
    </location>
</feature>
<feature type="region of interest" description="Disordered" evidence="20">
    <location>
        <begin position="499"/>
        <end position="562"/>
    </location>
</feature>
<evidence type="ECO:0000256" key="4">
    <source>
        <dbReference type="ARBA" id="ARBA00004484"/>
    </source>
</evidence>
<keyword evidence="9 21" id="KW-0812">Transmembrane</keyword>
<feature type="transmembrane region" description="Helical" evidence="21">
    <location>
        <begin position="370"/>
        <end position="387"/>
    </location>
</feature>
<dbReference type="InterPro" id="IPR003131">
    <property type="entry name" value="T1-type_BTB"/>
</dbReference>
<dbReference type="KEGG" id="kmr:108250514"/>
<dbReference type="AlphaFoldDB" id="A0A3Q3FFF2"/>
<keyword evidence="11" id="KW-0851">Voltage-gated channel</keyword>
<reference evidence="23" key="1">
    <citation type="submission" date="2025-08" db="UniProtKB">
        <authorList>
            <consortium name="Ensembl"/>
        </authorList>
    </citation>
    <scope>IDENTIFICATION</scope>
</reference>
<evidence type="ECO:0000313" key="24">
    <source>
        <dbReference type="Proteomes" id="UP000264800"/>
    </source>
</evidence>
<dbReference type="CDD" id="cd18412">
    <property type="entry name" value="BTB_POZ_KCNB2"/>
    <property type="match status" value="1"/>
</dbReference>
<dbReference type="GO" id="GO:0008076">
    <property type="term" value="C:voltage-gated potassium channel complex"/>
    <property type="evidence" value="ECO:0007669"/>
    <property type="project" value="InterPro"/>
</dbReference>
<dbReference type="Gene3D" id="3.30.710.10">
    <property type="entry name" value="Potassium Channel Kv1.1, Chain A"/>
    <property type="match status" value="1"/>
</dbReference>
<dbReference type="RefSeq" id="XP_037837802.1">
    <property type="nucleotide sequence ID" value="XM_037981874.1"/>
</dbReference>
<dbReference type="RefSeq" id="XP_037837803.1">
    <property type="nucleotide sequence ID" value="XM_037981875.1"/>
</dbReference>
<evidence type="ECO:0000256" key="13">
    <source>
        <dbReference type="ARBA" id="ARBA00022989"/>
    </source>
</evidence>
<keyword evidence="19" id="KW-0175">Coiled coil</keyword>
<dbReference type="RefSeq" id="XP_024858367.1">
    <property type="nucleotide sequence ID" value="XM_025002599.2"/>
</dbReference>
<dbReference type="Ensembl" id="ENSKMAT00000012167.1">
    <property type="protein sequence ID" value="ENSKMAP00000011987.1"/>
    <property type="gene ID" value="ENSKMAG00000009010.1"/>
</dbReference>
<evidence type="ECO:0000256" key="2">
    <source>
        <dbReference type="ARBA" id="ARBA00004236"/>
    </source>
</evidence>
<dbReference type="InterPro" id="IPR005821">
    <property type="entry name" value="Ion_trans_dom"/>
</dbReference>
<dbReference type="Pfam" id="PF00520">
    <property type="entry name" value="Ion_trans"/>
    <property type="match status" value="1"/>
</dbReference>
<feature type="compositionally biased region" description="Low complexity" evidence="20">
    <location>
        <begin position="751"/>
        <end position="768"/>
    </location>
</feature>
<dbReference type="InterPro" id="IPR003973">
    <property type="entry name" value="K_chnl_volt-dep_Kv2"/>
</dbReference>
<evidence type="ECO:0000256" key="12">
    <source>
        <dbReference type="ARBA" id="ARBA00022958"/>
    </source>
</evidence>
<dbReference type="InterPro" id="IPR011333">
    <property type="entry name" value="SKP1/BTB/POZ_sf"/>
</dbReference>
<dbReference type="SUPFAM" id="SSF81324">
    <property type="entry name" value="Voltage-gated potassium channels"/>
    <property type="match status" value="1"/>
</dbReference>
<keyword evidence="10" id="KW-0631">Potassium channel</keyword>
<dbReference type="Pfam" id="PF02214">
    <property type="entry name" value="BTB_2"/>
    <property type="match status" value="1"/>
</dbReference>
<dbReference type="Gene3D" id="1.20.120.350">
    <property type="entry name" value="Voltage-gated potassium channels. Chain C"/>
    <property type="match status" value="1"/>
</dbReference>
<keyword evidence="6" id="KW-1003">Cell membrane</keyword>
<keyword evidence="12" id="KW-0630">Potassium</keyword>
<feature type="transmembrane region" description="Helical" evidence="21">
    <location>
        <begin position="337"/>
        <end position="358"/>
    </location>
</feature>
<evidence type="ECO:0000256" key="7">
    <source>
        <dbReference type="ARBA" id="ARBA00022538"/>
    </source>
</evidence>
<feature type="compositionally biased region" description="Polar residues" evidence="20">
    <location>
        <begin position="737"/>
        <end position="750"/>
    </location>
</feature>
<dbReference type="SMART" id="SM00225">
    <property type="entry name" value="BTB"/>
    <property type="match status" value="1"/>
</dbReference>
<evidence type="ECO:0000256" key="20">
    <source>
        <dbReference type="SAM" id="MobiDB-lite"/>
    </source>
</evidence>
<dbReference type="RefSeq" id="XP_017295911.1">
    <property type="nucleotide sequence ID" value="XM_017440422.3"/>
</dbReference>
<dbReference type="InterPro" id="IPR003968">
    <property type="entry name" value="K_chnl_volt-dep_Kv"/>
</dbReference>
<evidence type="ECO:0000256" key="5">
    <source>
        <dbReference type="ARBA" id="ARBA00022448"/>
    </source>
</evidence>
<dbReference type="GeneTree" id="ENSGT00940000161902"/>
<dbReference type="PRINTS" id="PR00169">
    <property type="entry name" value="KCHANNEL"/>
</dbReference>
<dbReference type="FunFam" id="1.10.287.70:FF:000034">
    <property type="entry name" value="Potassium voltage-gated channel subfamily B member"/>
    <property type="match status" value="1"/>
</dbReference>
<keyword evidence="7" id="KW-0633">Potassium transport</keyword>
<feature type="transmembrane region" description="Helical" evidence="21">
    <location>
        <begin position="234"/>
        <end position="252"/>
    </location>
</feature>
<feature type="compositionally biased region" description="Basic and acidic residues" evidence="20">
    <location>
        <begin position="540"/>
        <end position="562"/>
    </location>
</feature>
<name>A0A3Q3FFF2_KRYMA</name>
<evidence type="ECO:0000256" key="18">
    <source>
        <dbReference type="ARBA" id="ARBA00034430"/>
    </source>
</evidence>
<dbReference type="OrthoDB" id="296522at2759"/>
<feature type="domain" description="BTB" evidence="22">
    <location>
        <begin position="37"/>
        <end position="146"/>
    </location>
</feature>
<keyword evidence="5" id="KW-0813">Transport</keyword>
<evidence type="ECO:0000256" key="8">
    <source>
        <dbReference type="ARBA" id="ARBA00022553"/>
    </source>
</evidence>
<dbReference type="GO" id="GO:0030425">
    <property type="term" value="C:dendrite"/>
    <property type="evidence" value="ECO:0007669"/>
    <property type="project" value="UniProtKB-SubCell"/>
</dbReference>
<feature type="coiled-coil region" evidence="19">
    <location>
        <begin position="144"/>
        <end position="171"/>
    </location>
</feature>
<feature type="transmembrane region" description="Helical" evidence="21">
    <location>
        <begin position="399"/>
        <end position="419"/>
    </location>
</feature>
<evidence type="ECO:0000259" key="22">
    <source>
        <dbReference type="SMART" id="SM00225"/>
    </source>
</evidence>
<dbReference type="InterPro" id="IPR027359">
    <property type="entry name" value="Volt_channel_dom_sf"/>
</dbReference>
<keyword evidence="15 21" id="KW-0472">Membrane</keyword>
<keyword evidence="16" id="KW-0966">Cell projection</keyword>
<evidence type="ECO:0000256" key="19">
    <source>
        <dbReference type="SAM" id="Coils"/>
    </source>
</evidence>
<protein>
    <submittedName>
        <fullName evidence="23">Potassium voltage-gated channel subfamily B member 2a</fullName>
    </submittedName>
</protein>
<dbReference type="RefSeq" id="XP_037837801.1">
    <property type="nucleotide sequence ID" value="XM_037981873.1"/>
</dbReference>
<keyword evidence="17" id="KW-0407">Ion channel</keyword>
<dbReference type="Proteomes" id="UP000264800">
    <property type="component" value="Unplaced"/>
</dbReference>
<proteinExistence type="predicted"/>
<evidence type="ECO:0000256" key="6">
    <source>
        <dbReference type="ARBA" id="ARBA00022475"/>
    </source>
</evidence>
<dbReference type="GeneID" id="108250514"/>
<feature type="transmembrane region" description="Helical" evidence="21">
    <location>
        <begin position="196"/>
        <end position="214"/>
    </location>
</feature>
<keyword evidence="24" id="KW-1185">Reference proteome</keyword>
<accession>A0A3Q3FFF2</accession>
<dbReference type="PRINTS" id="PR01491">
    <property type="entry name" value="KVCHANNEL"/>
</dbReference>
<dbReference type="Pfam" id="PF03521">
    <property type="entry name" value="Kv2channel"/>
    <property type="match status" value="1"/>
</dbReference>
<dbReference type="PRINTS" id="PR01495">
    <property type="entry name" value="SHABCHANNEL"/>
</dbReference>
<dbReference type="GO" id="GO:0051260">
    <property type="term" value="P:protein homooligomerization"/>
    <property type="evidence" value="ECO:0007669"/>
    <property type="project" value="InterPro"/>
</dbReference>
<evidence type="ECO:0000256" key="16">
    <source>
        <dbReference type="ARBA" id="ARBA00023273"/>
    </source>
</evidence>
<dbReference type="InterPro" id="IPR028325">
    <property type="entry name" value="VG_K_chnl"/>
</dbReference>
<dbReference type="GO" id="GO:0043204">
    <property type="term" value="C:perikaryon"/>
    <property type="evidence" value="ECO:0007669"/>
    <property type="project" value="UniProtKB-SubCell"/>
</dbReference>
<evidence type="ECO:0000313" key="23">
    <source>
        <dbReference type="Ensembl" id="ENSKMAP00000011987.1"/>
    </source>
</evidence>
<evidence type="ECO:0000256" key="14">
    <source>
        <dbReference type="ARBA" id="ARBA00023065"/>
    </source>
</evidence>
<feature type="compositionally biased region" description="Low complexity" evidence="20">
    <location>
        <begin position="801"/>
        <end position="816"/>
    </location>
</feature>
<evidence type="ECO:0000256" key="1">
    <source>
        <dbReference type="ARBA" id="ARBA00004141"/>
    </source>
</evidence>
<dbReference type="OMA" id="HKHYSNT"/>